<comment type="subcellular location">
    <subcellularLocation>
        <location evidence="1">Cell membrane</location>
        <topology evidence="1">Multi-pass membrane protein</topology>
    </subcellularLocation>
</comment>
<protein>
    <recommendedName>
        <fullName evidence="8">CstA N-terminal domain-containing protein</fullName>
    </recommendedName>
</protein>
<dbReference type="InterPro" id="IPR003706">
    <property type="entry name" value="CstA_N"/>
</dbReference>
<dbReference type="GO" id="GO:0009267">
    <property type="term" value="P:cellular response to starvation"/>
    <property type="evidence" value="ECO:0007669"/>
    <property type="project" value="InterPro"/>
</dbReference>
<feature type="transmembrane region" description="Helical" evidence="7">
    <location>
        <begin position="243"/>
        <end position="264"/>
    </location>
</feature>
<reference evidence="9 10" key="1">
    <citation type="journal article" date="2016" name="Nat. Commun.">
        <title>Thousands of microbial genomes shed light on interconnected biogeochemical processes in an aquifer system.</title>
        <authorList>
            <person name="Anantharaman K."/>
            <person name="Brown C.T."/>
            <person name="Hug L.A."/>
            <person name="Sharon I."/>
            <person name="Castelle C.J."/>
            <person name="Probst A.J."/>
            <person name="Thomas B.C."/>
            <person name="Singh A."/>
            <person name="Wilkins M.J."/>
            <person name="Karaoz U."/>
            <person name="Brodie E.L."/>
            <person name="Williams K.H."/>
            <person name="Hubbard S.S."/>
            <person name="Banfield J.F."/>
        </authorList>
    </citation>
    <scope>NUCLEOTIDE SEQUENCE [LARGE SCALE GENOMIC DNA]</scope>
</reference>
<feature type="transmembrane region" description="Helical" evidence="7">
    <location>
        <begin position="127"/>
        <end position="149"/>
    </location>
</feature>
<organism evidence="9 10">
    <name type="scientific">Candidatus Schekmanbacteria bacterium RBG_13_48_7</name>
    <dbReference type="NCBI Taxonomy" id="1817878"/>
    <lineage>
        <taxon>Bacteria</taxon>
        <taxon>Candidatus Schekmaniibacteriota</taxon>
    </lineage>
</organism>
<feature type="transmembrane region" description="Helical" evidence="7">
    <location>
        <begin position="313"/>
        <end position="339"/>
    </location>
</feature>
<feature type="transmembrane region" description="Helical" evidence="7">
    <location>
        <begin position="273"/>
        <end position="293"/>
    </location>
</feature>
<dbReference type="Pfam" id="PF02554">
    <property type="entry name" value="CstA"/>
    <property type="match status" value="2"/>
</dbReference>
<evidence type="ECO:0000259" key="8">
    <source>
        <dbReference type="Pfam" id="PF02554"/>
    </source>
</evidence>
<evidence type="ECO:0000313" key="10">
    <source>
        <dbReference type="Proteomes" id="UP000179266"/>
    </source>
</evidence>
<dbReference type="AlphaFoldDB" id="A0A1F7RQD6"/>
<feature type="transmembrane region" description="Helical" evidence="7">
    <location>
        <begin position="545"/>
        <end position="565"/>
    </location>
</feature>
<evidence type="ECO:0000256" key="4">
    <source>
        <dbReference type="ARBA" id="ARBA00022692"/>
    </source>
</evidence>
<dbReference type="EMBL" id="MGDD01000265">
    <property type="protein sequence ID" value="OGL43550.1"/>
    <property type="molecule type" value="Genomic_DNA"/>
</dbReference>
<evidence type="ECO:0000313" key="9">
    <source>
        <dbReference type="EMBL" id="OGL43550.1"/>
    </source>
</evidence>
<dbReference type="InterPro" id="IPR051605">
    <property type="entry name" value="CstA"/>
</dbReference>
<evidence type="ECO:0000256" key="7">
    <source>
        <dbReference type="SAM" id="Phobius"/>
    </source>
</evidence>
<evidence type="ECO:0000256" key="3">
    <source>
        <dbReference type="ARBA" id="ARBA00022475"/>
    </source>
</evidence>
<keyword evidence="6 7" id="KW-0472">Membrane</keyword>
<dbReference type="Proteomes" id="UP000179266">
    <property type="component" value="Unassembled WGS sequence"/>
</dbReference>
<evidence type="ECO:0000256" key="5">
    <source>
        <dbReference type="ARBA" id="ARBA00022989"/>
    </source>
</evidence>
<feature type="transmembrane region" description="Helical" evidence="7">
    <location>
        <begin position="412"/>
        <end position="431"/>
    </location>
</feature>
<feature type="transmembrane region" description="Helical" evidence="7">
    <location>
        <begin position="351"/>
        <end position="374"/>
    </location>
</feature>
<dbReference type="GO" id="GO:0005886">
    <property type="term" value="C:plasma membrane"/>
    <property type="evidence" value="ECO:0007669"/>
    <property type="project" value="UniProtKB-SubCell"/>
</dbReference>
<feature type="domain" description="CstA N-terminal" evidence="8">
    <location>
        <begin position="391"/>
        <end position="529"/>
    </location>
</feature>
<feature type="transmembrane region" description="Helical" evidence="7">
    <location>
        <begin position="212"/>
        <end position="231"/>
    </location>
</feature>
<comment type="caution">
    <text evidence="9">The sequence shown here is derived from an EMBL/GenBank/DDBJ whole genome shotgun (WGS) entry which is preliminary data.</text>
</comment>
<proteinExistence type="inferred from homology"/>
<dbReference type="PANTHER" id="PTHR30252">
    <property type="entry name" value="INNER MEMBRANE PEPTIDE TRANSPORTER"/>
    <property type="match status" value="1"/>
</dbReference>
<accession>A0A1F7RQD6</accession>
<feature type="transmembrane region" description="Helical" evidence="7">
    <location>
        <begin position="84"/>
        <end position="106"/>
    </location>
</feature>
<feature type="domain" description="CstA N-terminal" evidence="8">
    <location>
        <begin position="3"/>
        <end position="383"/>
    </location>
</feature>
<feature type="transmembrane region" description="Helical" evidence="7">
    <location>
        <begin position="185"/>
        <end position="205"/>
    </location>
</feature>
<dbReference type="PANTHER" id="PTHR30252:SF0">
    <property type="entry name" value="PEPTIDE TRANSPORTER CSTA"/>
    <property type="match status" value="1"/>
</dbReference>
<feature type="transmembrane region" description="Helical" evidence="7">
    <location>
        <begin position="460"/>
        <end position="484"/>
    </location>
</feature>
<evidence type="ECO:0000256" key="2">
    <source>
        <dbReference type="ARBA" id="ARBA00007755"/>
    </source>
</evidence>
<comment type="similarity">
    <text evidence="2">Belongs to the peptide transporter carbon starvation (CstA) (TC 2.A.114) family.</text>
</comment>
<keyword evidence="3" id="KW-1003">Cell membrane</keyword>
<feature type="transmembrane region" description="Helical" evidence="7">
    <location>
        <begin position="490"/>
        <end position="508"/>
    </location>
</feature>
<gene>
    <name evidence="9" type="ORF">A2161_19340</name>
</gene>
<evidence type="ECO:0000256" key="6">
    <source>
        <dbReference type="ARBA" id="ARBA00023136"/>
    </source>
</evidence>
<sequence length="582" mass="63180">MNIIWLVLIPAPLFFLAYRYYSGYIARSFGEDSSRPTPSVELNDGRDFCPTNSGVVFSHHFASIAGAGPILGPTIAVIYGVFPVWLWLIAGVILIGATHDYTALFISMREKGQSIAQITHDTLGRTAYVIMIGFTIIMLILVTSAFLVASAKALTSLVSLVDMGLAPDQTLLKTEISGDVVKGRIGGIASMSVIIITIFAPVLGYMYYRLKFSGWSITPLALGICIISILIGIEKPVILPPVLWMFLLSAYTLVAAGVPVWVLLQPRDFINVFILYGGILVLFLSIIFCGLTGTEIQLPAFSLQEGQHHLGFIWPVMFITVACGAISGFHSLVAGGTVSKQVTSETAARRIGYLGMLLESLFAICVVGALAAGLNADQYVKLVFPKTGGGNPILAFSLGMSHLLKQGLNIPLAYGTIFGILMVEGFVATTLDTGVRLNRYLFEELWKTSFKNPPVLLKKFWFNSTLAVVLMLIFGLSNAFNAIWPLFGTANQLLAAFTLIVAAAWMFIRKRKTWFLLIPAVFMTITTVVSLVNLAAQYIKQGNLILGSADIVLILLTAGLILFSIKLYIHLRSGKSAEGIPF</sequence>
<evidence type="ECO:0000256" key="1">
    <source>
        <dbReference type="ARBA" id="ARBA00004651"/>
    </source>
</evidence>
<name>A0A1F7RQD6_9BACT</name>
<keyword evidence="5 7" id="KW-1133">Transmembrane helix</keyword>
<keyword evidence="4 7" id="KW-0812">Transmembrane</keyword>
<feature type="transmembrane region" description="Helical" evidence="7">
    <location>
        <begin position="515"/>
        <end position="539"/>
    </location>
</feature>